<proteinExistence type="predicted"/>
<dbReference type="Gene3D" id="3.30.1240.10">
    <property type="match status" value="1"/>
</dbReference>
<organism evidence="3 4">
    <name type="scientific">Izhakiella capsodis</name>
    <dbReference type="NCBI Taxonomy" id="1367852"/>
    <lineage>
        <taxon>Bacteria</taxon>
        <taxon>Pseudomonadati</taxon>
        <taxon>Pseudomonadota</taxon>
        <taxon>Gammaproteobacteria</taxon>
        <taxon>Enterobacterales</taxon>
        <taxon>Erwiniaceae</taxon>
        <taxon>Izhakiella</taxon>
    </lineage>
</organism>
<dbReference type="Pfam" id="PF08282">
    <property type="entry name" value="Hydrolase_3"/>
    <property type="match status" value="1"/>
</dbReference>
<keyword evidence="2" id="KW-0378">Hydrolase</keyword>
<dbReference type="GO" id="GO:0016791">
    <property type="term" value="F:phosphatase activity"/>
    <property type="evidence" value="ECO:0007669"/>
    <property type="project" value="TreeGrafter"/>
</dbReference>
<dbReference type="OrthoDB" id="3180855at2"/>
<dbReference type="NCBIfam" id="TIGR01484">
    <property type="entry name" value="HAD-SF-IIB"/>
    <property type="match status" value="1"/>
</dbReference>
<keyword evidence="4" id="KW-1185">Reference proteome</keyword>
<accession>A0A1I4VBP0</accession>
<dbReference type="CDD" id="cd07518">
    <property type="entry name" value="HAD_YbiV-Like"/>
    <property type="match status" value="1"/>
</dbReference>
<dbReference type="InterPro" id="IPR023214">
    <property type="entry name" value="HAD_sf"/>
</dbReference>
<dbReference type="InterPro" id="IPR036412">
    <property type="entry name" value="HAD-like_sf"/>
</dbReference>
<gene>
    <name evidence="3" type="ORF">SAMN05216516_101672</name>
</gene>
<dbReference type="SFLD" id="SFLDS00003">
    <property type="entry name" value="Haloacid_Dehalogenase"/>
    <property type="match status" value="1"/>
</dbReference>
<dbReference type="PANTHER" id="PTHR10000">
    <property type="entry name" value="PHOSPHOSERINE PHOSPHATASE"/>
    <property type="match status" value="1"/>
</dbReference>
<dbReference type="SUPFAM" id="SSF56784">
    <property type="entry name" value="HAD-like"/>
    <property type="match status" value="1"/>
</dbReference>
<protein>
    <recommendedName>
        <fullName evidence="5">Sugar-phosphatase</fullName>
    </recommendedName>
</protein>
<dbReference type="GO" id="GO:0005829">
    <property type="term" value="C:cytosol"/>
    <property type="evidence" value="ECO:0007669"/>
    <property type="project" value="TreeGrafter"/>
</dbReference>
<sequence>MGVKLIAVDMDGTFLRDNKTYDTERFARQFAQMQALGIRFVVASGNQYYQLRSFFPDIHPEIAFVAENGACVIDQQQPVFVAGMPRQEWEKCLAVLDRYDFIKIIICGFQSAYIRRPLDERFFKSMSRFYHRLQVIEHQDSIKDTVFKFALNIDDDQFDNFMLTINDETEGLLTPVSSGHGSADLIISGMHKANGLRILQQQWGITDEEIVAFGDGGNDHEMLDKAGWGFVMQNAPDKMRMPGRLAAGHNNKDGVLDMIDNILYGRTPFNH</sequence>
<dbReference type="PROSITE" id="PS01229">
    <property type="entry name" value="COF_2"/>
    <property type="match status" value="1"/>
</dbReference>
<keyword evidence="1" id="KW-0479">Metal-binding</keyword>
<dbReference type="PANTHER" id="PTHR10000:SF53">
    <property type="entry name" value="5-AMINO-6-(5-PHOSPHO-D-RIBITYLAMINO)URACIL PHOSPHATASE YBJI-RELATED"/>
    <property type="match status" value="1"/>
</dbReference>
<dbReference type="Proteomes" id="UP000242222">
    <property type="component" value="Unassembled WGS sequence"/>
</dbReference>
<evidence type="ECO:0000313" key="4">
    <source>
        <dbReference type="Proteomes" id="UP000242222"/>
    </source>
</evidence>
<dbReference type="InterPro" id="IPR000150">
    <property type="entry name" value="Cof"/>
</dbReference>
<evidence type="ECO:0000256" key="2">
    <source>
        <dbReference type="ARBA" id="ARBA00022801"/>
    </source>
</evidence>
<dbReference type="GO" id="GO:0000287">
    <property type="term" value="F:magnesium ion binding"/>
    <property type="evidence" value="ECO:0007669"/>
    <property type="project" value="TreeGrafter"/>
</dbReference>
<reference evidence="4" key="1">
    <citation type="submission" date="2016-10" db="EMBL/GenBank/DDBJ databases">
        <authorList>
            <person name="Varghese N."/>
            <person name="Submissions S."/>
        </authorList>
    </citation>
    <scope>NUCLEOTIDE SEQUENCE [LARGE SCALE GENOMIC DNA]</scope>
    <source>
        <strain evidence="4">N6PO6</strain>
    </source>
</reference>
<evidence type="ECO:0000313" key="3">
    <source>
        <dbReference type="EMBL" id="SFM98585.1"/>
    </source>
</evidence>
<dbReference type="SFLD" id="SFLDG01140">
    <property type="entry name" value="C2.B:_Phosphomannomutase_and_P"/>
    <property type="match status" value="1"/>
</dbReference>
<dbReference type="AlphaFoldDB" id="A0A1I4VBP0"/>
<evidence type="ECO:0008006" key="5">
    <source>
        <dbReference type="Google" id="ProtNLM"/>
    </source>
</evidence>
<dbReference type="EMBL" id="FOVC01000001">
    <property type="protein sequence ID" value="SFM98585.1"/>
    <property type="molecule type" value="Genomic_DNA"/>
</dbReference>
<dbReference type="NCBIfam" id="TIGR00099">
    <property type="entry name" value="Cof-subfamily"/>
    <property type="match status" value="1"/>
</dbReference>
<evidence type="ECO:0000256" key="1">
    <source>
        <dbReference type="ARBA" id="ARBA00022723"/>
    </source>
</evidence>
<dbReference type="RefSeq" id="WP_092875062.1">
    <property type="nucleotide sequence ID" value="NZ_FOVC01000001.1"/>
</dbReference>
<name>A0A1I4VBP0_9GAMM</name>
<dbReference type="STRING" id="1367852.SAMN05216516_101672"/>
<dbReference type="Gene3D" id="3.40.50.1000">
    <property type="entry name" value="HAD superfamily/HAD-like"/>
    <property type="match status" value="1"/>
</dbReference>
<dbReference type="InterPro" id="IPR006379">
    <property type="entry name" value="HAD-SF_hydro_IIB"/>
</dbReference>